<evidence type="ECO:0000256" key="1">
    <source>
        <dbReference type="SAM" id="MobiDB-lite"/>
    </source>
</evidence>
<dbReference type="KEGG" id="pif:PITG_04573"/>
<evidence type="ECO:0000313" key="2">
    <source>
        <dbReference type="EMBL" id="EEY68174.1"/>
    </source>
</evidence>
<dbReference type="GeneID" id="9475554"/>
<accession>D0N1J5</accession>
<feature type="compositionally biased region" description="Basic and acidic residues" evidence="1">
    <location>
        <begin position="149"/>
        <end position="165"/>
    </location>
</feature>
<dbReference type="EMBL" id="DS028123">
    <property type="protein sequence ID" value="EEY68174.1"/>
    <property type="molecule type" value="Genomic_DNA"/>
</dbReference>
<organism evidence="2 3">
    <name type="scientific">Phytophthora infestans (strain T30-4)</name>
    <name type="common">Potato late blight agent</name>
    <dbReference type="NCBI Taxonomy" id="403677"/>
    <lineage>
        <taxon>Eukaryota</taxon>
        <taxon>Sar</taxon>
        <taxon>Stramenopiles</taxon>
        <taxon>Oomycota</taxon>
        <taxon>Peronosporomycetes</taxon>
        <taxon>Peronosporales</taxon>
        <taxon>Peronosporaceae</taxon>
        <taxon>Phytophthora</taxon>
    </lineage>
</organism>
<dbReference type="Proteomes" id="UP000006643">
    <property type="component" value="Unassembled WGS sequence"/>
</dbReference>
<dbReference type="InParanoid" id="D0N1J5"/>
<dbReference type="OrthoDB" id="47172at2759"/>
<dbReference type="VEuPathDB" id="FungiDB:PITG_04573"/>
<protein>
    <submittedName>
        <fullName evidence="2">Uncharacterized protein</fullName>
    </submittedName>
</protein>
<feature type="region of interest" description="Disordered" evidence="1">
    <location>
        <begin position="126"/>
        <end position="168"/>
    </location>
</feature>
<keyword evidence="3" id="KW-1185">Reference proteome</keyword>
<reference evidence="3" key="1">
    <citation type="journal article" date="2009" name="Nature">
        <title>Genome sequence and analysis of the Irish potato famine pathogen Phytophthora infestans.</title>
        <authorList>
            <consortium name="The Broad Institute Genome Sequencing Platform"/>
            <person name="Haas B.J."/>
            <person name="Kamoun S."/>
            <person name="Zody M.C."/>
            <person name="Jiang R.H."/>
            <person name="Handsaker R.E."/>
            <person name="Cano L.M."/>
            <person name="Grabherr M."/>
            <person name="Kodira C.D."/>
            <person name="Raffaele S."/>
            <person name="Torto-Alalibo T."/>
            <person name="Bozkurt T.O."/>
            <person name="Ah-Fong A.M."/>
            <person name="Alvarado L."/>
            <person name="Anderson V.L."/>
            <person name="Armstrong M.R."/>
            <person name="Avrova A."/>
            <person name="Baxter L."/>
            <person name="Beynon J."/>
            <person name="Boevink P.C."/>
            <person name="Bollmann S.R."/>
            <person name="Bos J.I."/>
            <person name="Bulone V."/>
            <person name="Cai G."/>
            <person name="Cakir C."/>
            <person name="Carrington J.C."/>
            <person name="Chawner M."/>
            <person name="Conti L."/>
            <person name="Costanzo S."/>
            <person name="Ewan R."/>
            <person name="Fahlgren N."/>
            <person name="Fischbach M.A."/>
            <person name="Fugelstad J."/>
            <person name="Gilroy E.M."/>
            <person name="Gnerre S."/>
            <person name="Green P.J."/>
            <person name="Grenville-Briggs L.J."/>
            <person name="Griffith J."/>
            <person name="Grunwald N.J."/>
            <person name="Horn K."/>
            <person name="Horner N.R."/>
            <person name="Hu C.H."/>
            <person name="Huitema E."/>
            <person name="Jeong D.H."/>
            <person name="Jones A.M."/>
            <person name="Jones J.D."/>
            <person name="Jones R.W."/>
            <person name="Karlsson E.K."/>
            <person name="Kunjeti S.G."/>
            <person name="Lamour K."/>
            <person name="Liu Z."/>
            <person name="Ma L."/>
            <person name="Maclean D."/>
            <person name="Chibucos M.C."/>
            <person name="McDonald H."/>
            <person name="McWalters J."/>
            <person name="Meijer H.J."/>
            <person name="Morgan W."/>
            <person name="Morris P.F."/>
            <person name="Munro C.A."/>
            <person name="O'Neill K."/>
            <person name="Ospina-Giraldo M."/>
            <person name="Pinzon A."/>
            <person name="Pritchard L."/>
            <person name="Ramsahoye B."/>
            <person name="Ren Q."/>
            <person name="Restrepo S."/>
            <person name="Roy S."/>
            <person name="Sadanandom A."/>
            <person name="Savidor A."/>
            <person name="Schornack S."/>
            <person name="Schwartz D.C."/>
            <person name="Schumann U.D."/>
            <person name="Schwessinger B."/>
            <person name="Seyer L."/>
            <person name="Sharpe T."/>
            <person name="Silvar C."/>
            <person name="Song J."/>
            <person name="Studholme D.J."/>
            <person name="Sykes S."/>
            <person name="Thines M."/>
            <person name="van de Vondervoort P.J."/>
            <person name="Phuntumart V."/>
            <person name="Wawra S."/>
            <person name="Weide R."/>
            <person name="Win J."/>
            <person name="Young C."/>
            <person name="Zhou S."/>
            <person name="Fry W."/>
            <person name="Meyers B.C."/>
            <person name="van West P."/>
            <person name="Ristaino J."/>
            <person name="Govers F."/>
            <person name="Birch P.R."/>
            <person name="Whisson S.C."/>
            <person name="Judelson H.S."/>
            <person name="Nusbaum C."/>
        </authorList>
    </citation>
    <scope>NUCLEOTIDE SEQUENCE [LARGE SCALE GENOMIC DNA]</scope>
    <source>
        <strain evidence="3">T30-4</strain>
    </source>
</reference>
<dbReference type="AlphaFoldDB" id="D0N1J5"/>
<proteinExistence type="predicted"/>
<sequence>MPTFFFLQVSEGLAGYPDLSQKTYELRTQLVEEKAIGAAGAIEGVLELLKANEKALEYFKGSIVGVLTGQPLPLRPPFFGGTIPEPAAEAVVAEVEAVAAEAAPKGEAKTSTKSTAASEEKLAPIFANQQGSARKRSLEKTTTTVQGAEGKRPKAEESEKNKKDIASPPLRAALAEETKYESEEVKIRAMNPTYTIPTQWEYLYFKQVEVINISNRLAKERIQAKRFAGEPFLLEGHTGWLKFADAAFTT</sequence>
<gene>
    <name evidence="2" type="ORF">PITG_04573</name>
</gene>
<dbReference type="RefSeq" id="XP_002905333.1">
    <property type="nucleotide sequence ID" value="XM_002905287.1"/>
</dbReference>
<dbReference type="HOGENOM" id="CLU_1113171_0_0_1"/>
<name>D0N1J5_PHYIT</name>
<evidence type="ECO:0000313" key="3">
    <source>
        <dbReference type="Proteomes" id="UP000006643"/>
    </source>
</evidence>
<dbReference type="eggNOG" id="ENOG502QRHI">
    <property type="taxonomic scope" value="Eukaryota"/>
</dbReference>